<evidence type="ECO:0000259" key="1">
    <source>
        <dbReference type="Pfam" id="PF00583"/>
    </source>
</evidence>
<evidence type="ECO:0000313" key="2">
    <source>
        <dbReference type="EMBL" id="MDQ0360690.1"/>
    </source>
</evidence>
<dbReference type="Proteomes" id="UP001230220">
    <property type="component" value="Unassembled WGS sequence"/>
</dbReference>
<feature type="domain" description="N-acetyltransferase" evidence="1">
    <location>
        <begin position="130"/>
        <end position="229"/>
    </location>
</feature>
<name>A0ABU0E1L4_9FIRM</name>
<dbReference type="Gene3D" id="3.40.630.30">
    <property type="match status" value="1"/>
</dbReference>
<evidence type="ECO:0000313" key="3">
    <source>
        <dbReference type="Proteomes" id="UP001230220"/>
    </source>
</evidence>
<proteinExistence type="predicted"/>
<organism evidence="2 3">
    <name type="scientific">Breznakia pachnodae</name>
    <dbReference type="NCBI Taxonomy" id="265178"/>
    <lineage>
        <taxon>Bacteria</taxon>
        <taxon>Bacillati</taxon>
        <taxon>Bacillota</taxon>
        <taxon>Erysipelotrichia</taxon>
        <taxon>Erysipelotrichales</taxon>
        <taxon>Erysipelotrichaceae</taxon>
        <taxon>Breznakia</taxon>
    </lineage>
</organism>
<comment type="caution">
    <text evidence="2">The sequence shown here is derived from an EMBL/GenBank/DDBJ whole genome shotgun (WGS) entry which is preliminary data.</text>
</comment>
<gene>
    <name evidence="2" type="ORF">J2S15_001435</name>
</gene>
<dbReference type="SUPFAM" id="SSF55729">
    <property type="entry name" value="Acyl-CoA N-acyltransferases (Nat)"/>
    <property type="match status" value="1"/>
</dbReference>
<sequence length="245" mass="28401">MNNIKEQFAIDLNCKPEELENNIFVYASPNDHTSAESRSNGIIIIYKGKLYIRLDHEDLTLKLENKYKEKVSDWFFEPSNIMQLESLLLEHDYFISEWKMYFLPFNDELHDIDTTNLVYYHDDELMQFKGDSRFDECFMYDEAYPDRIGIAYVEDGEILGMCGSNQTGTYMFEMGINTIPGSEGKGIAPLLVKATMNEIRRISDNTCIPVYGTQFSHMRSINVALRSGYKAGWTQINILKKKKGN</sequence>
<dbReference type="EMBL" id="JAUSUR010000002">
    <property type="protein sequence ID" value="MDQ0360690.1"/>
    <property type="molecule type" value="Genomic_DNA"/>
</dbReference>
<dbReference type="InterPro" id="IPR000182">
    <property type="entry name" value="GNAT_dom"/>
</dbReference>
<dbReference type="RefSeq" id="WP_307406790.1">
    <property type="nucleotide sequence ID" value="NZ_JAUSUR010000002.1"/>
</dbReference>
<accession>A0ABU0E1L4</accession>
<protein>
    <recommendedName>
        <fullName evidence="1">N-acetyltransferase domain-containing protein</fullName>
    </recommendedName>
</protein>
<dbReference type="Pfam" id="PF00583">
    <property type="entry name" value="Acetyltransf_1"/>
    <property type="match status" value="1"/>
</dbReference>
<dbReference type="InterPro" id="IPR016181">
    <property type="entry name" value="Acyl_CoA_acyltransferase"/>
</dbReference>
<reference evidence="2 3" key="1">
    <citation type="submission" date="2023-07" db="EMBL/GenBank/DDBJ databases">
        <title>Genomic Encyclopedia of Type Strains, Phase IV (KMG-IV): sequencing the most valuable type-strain genomes for metagenomic binning, comparative biology and taxonomic classification.</title>
        <authorList>
            <person name="Goeker M."/>
        </authorList>
    </citation>
    <scope>NUCLEOTIDE SEQUENCE [LARGE SCALE GENOMIC DNA]</scope>
    <source>
        <strain evidence="2 3">DSM 16784</strain>
    </source>
</reference>
<keyword evidence="3" id="KW-1185">Reference proteome</keyword>